<feature type="domain" description="Methyltransferase type 11" evidence="1">
    <location>
        <begin position="56"/>
        <end position="146"/>
    </location>
</feature>
<evidence type="ECO:0000313" key="3">
    <source>
        <dbReference type="Proteomes" id="UP000034364"/>
    </source>
</evidence>
<keyword evidence="2" id="KW-0489">Methyltransferase</keyword>
<dbReference type="AlphaFoldDB" id="A0A0G1S394"/>
<comment type="caution">
    <text evidence="2">The sequence shown here is derived from an EMBL/GenBank/DDBJ whole genome shotgun (WGS) entry which is preliminary data.</text>
</comment>
<sequence length="205" mass="23548">MVAPQNFPTFLNTAFSRHYLNPQKYHRYVLRNGRRQLASEVVKHLKPLVKPKSSVLELAAGTGILSTVLAGQGYEVWATDHDLQMLKAIPTHSRIHKHRLDFNNPFPVKSDTFNAVTILWGNRYIKNPARFLNQIHRILMPGGFFIWPVFTIELPLWIYLSHPYPLPSVKNLTLLSQKAGFESRYLSPDNPLSTRHPGFLVLKKT</sequence>
<dbReference type="Gene3D" id="3.40.50.150">
    <property type="entry name" value="Vaccinia Virus protein VP39"/>
    <property type="match status" value="1"/>
</dbReference>
<reference evidence="2 3" key="1">
    <citation type="journal article" date="2015" name="Nature">
        <title>rRNA introns, odd ribosomes, and small enigmatic genomes across a large radiation of phyla.</title>
        <authorList>
            <person name="Brown C.T."/>
            <person name="Hug L.A."/>
            <person name="Thomas B.C."/>
            <person name="Sharon I."/>
            <person name="Castelle C.J."/>
            <person name="Singh A."/>
            <person name="Wilkins M.J."/>
            <person name="Williams K.H."/>
            <person name="Banfield J.F."/>
        </authorList>
    </citation>
    <scope>NUCLEOTIDE SEQUENCE [LARGE SCALE GENOMIC DNA]</scope>
</reference>
<dbReference type="GO" id="GO:0032259">
    <property type="term" value="P:methylation"/>
    <property type="evidence" value="ECO:0007669"/>
    <property type="project" value="UniProtKB-KW"/>
</dbReference>
<accession>A0A0G1S394</accession>
<evidence type="ECO:0000313" key="2">
    <source>
        <dbReference type="EMBL" id="KKU63862.1"/>
    </source>
</evidence>
<evidence type="ECO:0000259" key="1">
    <source>
        <dbReference type="Pfam" id="PF08241"/>
    </source>
</evidence>
<dbReference type="SUPFAM" id="SSF53335">
    <property type="entry name" value="S-adenosyl-L-methionine-dependent methyltransferases"/>
    <property type="match status" value="1"/>
</dbReference>
<dbReference type="Proteomes" id="UP000034364">
    <property type="component" value="Unassembled WGS sequence"/>
</dbReference>
<dbReference type="CDD" id="cd02440">
    <property type="entry name" value="AdoMet_MTases"/>
    <property type="match status" value="1"/>
</dbReference>
<dbReference type="EMBL" id="LCNV01000016">
    <property type="protein sequence ID" value="KKU63862.1"/>
    <property type="molecule type" value="Genomic_DNA"/>
</dbReference>
<gene>
    <name evidence="2" type="ORF">UX87_C0016G0023</name>
</gene>
<dbReference type="GO" id="GO:0008757">
    <property type="term" value="F:S-adenosylmethionine-dependent methyltransferase activity"/>
    <property type="evidence" value="ECO:0007669"/>
    <property type="project" value="InterPro"/>
</dbReference>
<proteinExistence type="predicted"/>
<name>A0A0G1S394_9BACT</name>
<keyword evidence="2" id="KW-0808">Transferase</keyword>
<dbReference type="Pfam" id="PF08241">
    <property type="entry name" value="Methyltransf_11"/>
    <property type="match status" value="1"/>
</dbReference>
<dbReference type="InterPro" id="IPR029063">
    <property type="entry name" value="SAM-dependent_MTases_sf"/>
</dbReference>
<dbReference type="InterPro" id="IPR013216">
    <property type="entry name" value="Methyltransf_11"/>
</dbReference>
<organism evidence="2 3">
    <name type="scientific">Candidatus Amesbacteria bacterium GW2011_GWA1_47_16</name>
    <dbReference type="NCBI Taxonomy" id="1618353"/>
    <lineage>
        <taxon>Bacteria</taxon>
        <taxon>Candidatus Amesiibacteriota</taxon>
    </lineage>
</organism>
<protein>
    <submittedName>
        <fullName evidence="2">2-polyprenyl-3-methyl-5-hydroxy-6-metoxy-1, 4-benzoquinol methylase</fullName>
    </submittedName>
</protein>
<dbReference type="PANTHER" id="PTHR43591">
    <property type="entry name" value="METHYLTRANSFERASE"/>
    <property type="match status" value="1"/>
</dbReference>